<dbReference type="InParanoid" id="C4QYQ3"/>
<dbReference type="KEGG" id="ppa:PAS_chr1-4_0525"/>
<dbReference type="EMBL" id="FN392319">
    <property type="protein sequence ID" value="CAY68377.1"/>
    <property type="molecule type" value="Genomic_DNA"/>
</dbReference>
<sequence>MLLFSTLVKVAVIVSHVITFFLLQTSDNFSLSHLISGPRLSLSLGGNDDQLSLKDSNLKNEIRLSDYGQLLYDTQDNQDVFSQAKTCSRVGSIYVPAATPKVLNLVPNVTIQEPILPSKSSPIWIAGLMVLSSVGFVMSICEMYQENLKFLLVKWLPLLDSNVSRIRRKTVRLIPSLLNLFALQDISKSPETPKTVTKAPTTHLVSVEKPPDHLSPSPSPFPSPSHPLSASFERRLTATPKSISPPKALVNLIRKDIPDNQFMNKMLYQAVAEVSKALNMVKTFQDHGPHNSKLFSDMNDQLESNIRRSSLVFDQLRFHYLNALSKKKRSGVMYLLKQKERGFKAKNSKQTLSIPPNGTDEPLEYKISKIIQRIIRIHIRLMSQFWYLQTTKQTKYQQRFVFQTLDNESYGADVVRFILNSRHLCQEMIDLDLSEYRQSSAGRGKSDHYQINPAEGSSMEWKK</sequence>
<dbReference type="GeneID" id="8197109"/>
<organism evidence="2 3">
    <name type="scientific">Komagataella phaffii (strain GS115 / ATCC 20864)</name>
    <name type="common">Yeast</name>
    <name type="synonym">Pichia pastoris</name>
    <dbReference type="NCBI Taxonomy" id="644223"/>
    <lineage>
        <taxon>Eukaryota</taxon>
        <taxon>Fungi</taxon>
        <taxon>Dikarya</taxon>
        <taxon>Ascomycota</taxon>
        <taxon>Saccharomycotina</taxon>
        <taxon>Pichiomycetes</taxon>
        <taxon>Pichiales</taxon>
        <taxon>Pichiaceae</taxon>
        <taxon>Komagataella</taxon>
    </lineage>
</organism>
<dbReference type="HOGENOM" id="CLU_590661_0_0_1"/>
<accession>C4QYQ3</accession>
<keyword evidence="3" id="KW-1185">Reference proteome</keyword>
<name>C4QYQ3_KOMPG</name>
<gene>
    <name evidence="2" type="ordered locus">PAS_chr1-4_0525</name>
</gene>
<dbReference type="AlphaFoldDB" id="C4QYQ3"/>
<evidence type="ECO:0000256" key="1">
    <source>
        <dbReference type="SAM" id="MobiDB-lite"/>
    </source>
</evidence>
<evidence type="ECO:0000313" key="3">
    <source>
        <dbReference type="Proteomes" id="UP000000314"/>
    </source>
</evidence>
<dbReference type="Proteomes" id="UP000000314">
    <property type="component" value="Chromosome 1"/>
</dbReference>
<dbReference type="RefSeq" id="XP_002490657.1">
    <property type="nucleotide sequence ID" value="XM_002490612.1"/>
</dbReference>
<evidence type="ECO:0000313" key="2">
    <source>
        <dbReference type="EMBL" id="CAY68377.1"/>
    </source>
</evidence>
<feature type="region of interest" description="Disordered" evidence="1">
    <location>
        <begin position="207"/>
        <end position="229"/>
    </location>
</feature>
<reference evidence="2 3" key="1">
    <citation type="journal article" date="2009" name="Nat. Biotechnol.">
        <title>Genome sequence of the recombinant protein production host Pichia pastoris.</title>
        <authorList>
            <person name="De Schutter K."/>
            <person name="Lin Y.C."/>
            <person name="Tiels P."/>
            <person name="Van Hecke A."/>
            <person name="Glinka S."/>
            <person name="Weber-Lehmann J."/>
            <person name="Rouze P."/>
            <person name="Van de Peer Y."/>
            <person name="Callewaert N."/>
        </authorList>
    </citation>
    <scope>NUCLEOTIDE SEQUENCE [LARGE SCALE GENOMIC DNA]</scope>
    <source>
        <strain evidence="3">GS115 / ATCC 20864</strain>
    </source>
</reference>
<proteinExistence type="predicted"/>
<dbReference type="OrthoDB" id="10350439at2759"/>
<feature type="region of interest" description="Disordered" evidence="1">
    <location>
        <begin position="440"/>
        <end position="463"/>
    </location>
</feature>
<protein>
    <submittedName>
        <fullName evidence="2">Uncharacterized protein</fullName>
    </submittedName>
</protein>